<dbReference type="InterPro" id="IPR017900">
    <property type="entry name" value="4Fe4S_Fe_S_CS"/>
</dbReference>
<dbReference type="OrthoDB" id="2837at2157"/>
<dbReference type="RefSeq" id="WP_125670083.1">
    <property type="nucleotide sequence ID" value="NZ_RCOS01000010.1"/>
</dbReference>
<accession>A0A3R9R3W4</accession>
<dbReference type="InterPro" id="IPR017896">
    <property type="entry name" value="4Fe4S_Fe-S-bd"/>
</dbReference>
<dbReference type="PROSITE" id="PS00198">
    <property type="entry name" value="4FE4S_FER_1"/>
    <property type="match status" value="1"/>
</dbReference>
<organism evidence="7 8">
    <name type="scientific">Candidatus Methanodesulfokora washburnensis</name>
    <dbReference type="NCBI Taxonomy" id="2478471"/>
    <lineage>
        <taxon>Archaea</taxon>
        <taxon>Thermoproteota</taxon>
        <taxon>Candidatus Korarchaeia</taxon>
        <taxon>Candidatus Korarchaeia incertae sedis</taxon>
        <taxon>Candidatus Methanodesulfokora</taxon>
    </lineage>
</organism>
<dbReference type="InterPro" id="IPR050954">
    <property type="entry name" value="ET_IronSulfur_Cluster-Binding"/>
</dbReference>
<keyword evidence="4" id="KW-0411">Iron-sulfur</keyword>
<dbReference type="PANTHER" id="PTHR43177">
    <property type="entry name" value="PROTEIN NRFC"/>
    <property type="match status" value="1"/>
</dbReference>
<keyword evidence="8" id="KW-1185">Reference proteome</keyword>
<evidence type="ECO:0000259" key="6">
    <source>
        <dbReference type="PROSITE" id="PS51379"/>
    </source>
</evidence>
<feature type="domain" description="4Fe-4S ferredoxin-type" evidence="6">
    <location>
        <begin position="93"/>
        <end position="123"/>
    </location>
</feature>
<evidence type="ECO:0000313" key="8">
    <source>
        <dbReference type="Proteomes" id="UP000277582"/>
    </source>
</evidence>
<feature type="domain" description="4Fe-4S ferredoxin-type" evidence="6">
    <location>
        <begin position="4"/>
        <end position="34"/>
    </location>
</feature>
<dbReference type="Proteomes" id="UP000277582">
    <property type="component" value="Unassembled WGS sequence"/>
</dbReference>
<dbReference type="SUPFAM" id="SSF54862">
    <property type="entry name" value="4Fe-4S ferredoxins"/>
    <property type="match status" value="1"/>
</dbReference>
<keyword evidence="3" id="KW-0408">Iron</keyword>
<comment type="caution">
    <text evidence="7">The sequence shown here is derived from an EMBL/GenBank/DDBJ whole genome shotgun (WGS) entry which is preliminary data.</text>
</comment>
<sequence length="282" mass="31990">MTRLAMVIDLNKCVRCYACVYACIRENILRYGDGKIFYPPVENVIYYSRTRPFSVYDDNGNAIETVLAQCEHCEDPPCVEVCPTGASYISKDGVVLLDSNKCIQCGLCIVACPYGARTRLTANFDGEPLHDYAIKVGIPDKCTFCYHRKTDDNSLWTPACVEACAFNARMFGDLDNPQDPINEILNSKKYVVPKIDFGTRPKVFYVTNKPLALEKYPVRKPLQEILNFGIWSYVKKKIMEPIVLVGTSLAVILGAIHIVREHAREKREKEEVQEEVEKEEVN</sequence>
<feature type="domain" description="4Fe-4S ferredoxin-type" evidence="6">
    <location>
        <begin position="61"/>
        <end position="92"/>
    </location>
</feature>
<reference evidence="7 8" key="1">
    <citation type="submission" date="2018-10" db="EMBL/GenBank/DDBJ databases">
        <title>Co-occurring genomic capacity for anaerobic methane metabolism and dissimilatory sulfite reduction discovered in the Korarchaeota.</title>
        <authorList>
            <person name="Mckay L.J."/>
            <person name="Dlakic M."/>
            <person name="Fields M.W."/>
            <person name="Delmont T.O."/>
            <person name="Eren A.M."/>
            <person name="Jay Z.J."/>
            <person name="Klingelsmith K.B."/>
            <person name="Rusch D.B."/>
            <person name="Inskeep W.P."/>
        </authorList>
    </citation>
    <scope>NUCLEOTIDE SEQUENCE [LARGE SCALE GENOMIC DNA]</scope>
    <source>
        <strain evidence="7 8">MDKW</strain>
    </source>
</reference>
<dbReference type="GO" id="GO:0016491">
    <property type="term" value="F:oxidoreductase activity"/>
    <property type="evidence" value="ECO:0007669"/>
    <property type="project" value="UniProtKB-ARBA"/>
</dbReference>
<dbReference type="CDD" id="cd10551">
    <property type="entry name" value="PsrB"/>
    <property type="match status" value="1"/>
</dbReference>
<evidence type="ECO:0000256" key="1">
    <source>
        <dbReference type="ARBA" id="ARBA00022485"/>
    </source>
</evidence>
<proteinExistence type="predicted"/>
<keyword evidence="5" id="KW-0472">Membrane</keyword>
<keyword evidence="1" id="KW-0004">4Fe-4S</keyword>
<evidence type="ECO:0000313" key="7">
    <source>
        <dbReference type="EMBL" id="RSN78731.1"/>
    </source>
</evidence>
<dbReference type="Gene3D" id="3.30.70.20">
    <property type="match status" value="2"/>
</dbReference>
<dbReference type="GO" id="GO:0046872">
    <property type="term" value="F:metal ion binding"/>
    <property type="evidence" value="ECO:0007669"/>
    <property type="project" value="UniProtKB-KW"/>
</dbReference>
<protein>
    <submittedName>
        <fullName evidence="7">4Fe-4S dicluster domain-containing protein</fullName>
    </submittedName>
</protein>
<dbReference type="PROSITE" id="PS51379">
    <property type="entry name" value="4FE4S_FER_2"/>
    <property type="match status" value="3"/>
</dbReference>
<gene>
    <name evidence="7" type="ORF">D6D85_00550</name>
</gene>
<dbReference type="EMBL" id="RCOS01000010">
    <property type="protein sequence ID" value="RSN78731.1"/>
    <property type="molecule type" value="Genomic_DNA"/>
</dbReference>
<dbReference type="Pfam" id="PF13247">
    <property type="entry name" value="Fer4_11"/>
    <property type="match status" value="1"/>
</dbReference>
<evidence type="ECO:0000256" key="4">
    <source>
        <dbReference type="ARBA" id="ARBA00023014"/>
    </source>
</evidence>
<keyword evidence="2" id="KW-0479">Metal-binding</keyword>
<evidence type="ECO:0000256" key="2">
    <source>
        <dbReference type="ARBA" id="ARBA00022723"/>
    </source>
</evidence>
<feature type="transmembrane region" description="Helical" evidence="5">
    <location>
        <begin position="242"/>
        <end position="259"/>
    </location>
</feature>
<keyword evidence="5" id="KW-0812">Transmembrane</keyword>
<evidence type="ECO:0000256" key="5">
    <source>
        <dbReference type="SAM" id="Phobius"/>
    </source>
</evidence>
<dbReference type="GO" id="GO:0051539">
    <property type="term" value="F:4 iron, 4 sulfur cluster binding"/>
    <property type="evidence" value="ECO:0007669"/>
    <property type="project" value="UniProtKB-KW"/>
</dbReference>
<name>A0A3R9R3W4_9CREN</name>
<dbReference type="AlphaFoldDB" id="A0A3R9R3W4"/>
<evidence type="ECO:0000256" key="3">
    <source>
        <dbReference type="ARBA" id="ARBA00023004"/>
    </source>
</evidence>
<keyword evidence="5" id="KW-1133">Transmembrane helix</keyword>
<dbReference type="PANTHER" id="PTHR43177:SF3">
    <property type="entry name" value="PROTEIN NRFC HOMOLOG"/>
    <property type="match status" value="1"/>
</dbReference>